<dbReference type="SMART" id="SM00028">
    <property type="entry name" value="TPR"/>
    <property type="match status" value="7"/>
</dbReference>
<comment type="caution">
    <text evidence="13">The sequence shown here is derived from an EMBL/GenBank/DDBJ whole genome shotgun (WGS) entry which is preliminary data.</text>
</comment>
<dbReference type="GO" id="GO:0030150">
    <property type="term" value="P:protein import into mitochondrial matrix"/>
    <property type="evidence" value="ECO:0007669"/>
    <property type="project" value="TreeGrafter"/>
</dbReference>
<feature type="repeat" description="TPR" evidence="10">
    <location>
        <begin position="455"/>
        <end position="488"/>
    </location>
</feature>
<dbReference type="PANTHER" id="PTHR46208:SF1">
    <property type="entry name" value="MITOCHONDRIAL IMPORT RECEPTOR SUBUNIT TOM70"/>
    <property type="match status" value="1"/>
</dbReference>
<accession>A0A1V9Y257</accession>
<keyword evidence="4" id="KW-1000">Mitochondrion outer membrane</keyword>
<feature type="compositionally biased region" description="Basic and acidic residues" evidence="11">
    <location>
        <begin position="70"/>
        <end position="94"/>
    </location>
</feature>
<keyword evidence="6 12" id="KW-1133">Transmembrane helix</keyword>
<dbReference type="InterPro" id="IPR019734">
    <property type="entry name" value="TPR_rpt"/>
</dbReference>
<dbReference type="FunCoup" id="A0A1V9Y257">
    <property type="interactions" value="1083"/>
</dbReference>
<evidence type="ECO:0000313" key="13">
    <source>
        <dbReference type="EMBL" id="OQR79791.1"/>
    </source>
</evidence>
<dbReference type="Pfam" id="PF00515">
    <property type="entry name" value="TPR_1"/>
    <property type="match status" value="1"/>
</dbReference>
<dbReference type="STRING" id="418985.A0A1V9Y257"/>
<keyword evidence="2 12" id="KW-0812">Transmembrane</keyword>
<sequence>MANLARVRSSVGAGVRTATIDAAMDPKSDSKLKYVIMFGAPVIAGVALYWYMSRRKAVSVKKTVTSSPRDNQKTDIRTDNQRKVDDQINSKDPNENALGYKNKGNMFFQNKKYEEAVTCYTEAIKVCPTNETAMLSTFYQNRAATYENLQMYDNVIEDCNKALELNKRYSKAYFRRAKVWDRRGELLKCLEDATFCTIIEKFLHQPALQLANKMLKLLGTQQAKEIYNTRKPTPPSSPFIRNFLRSFVEDPVIIDLNAKRNNLPQENDQGPPSGYNLALQDLIAEDWNAVDPHCTEEIEKNQNKEKIDKALILRAGFSIITGKVAEALADINILLSRKNVDIKVRVNGLIKKATAELHCERLEDSLTTFQEAIELDPNNADIYLHKGQVLMLMDVVDETINNFSTAVSLRPDFVSPNVQLAYTEFRAGVRFANAELQNRGKKRFEECLKKFPNDSEVMFMYSQLMMGLGEYDLAEKYLNEIVKLDPKDSTGFVHLGILALQARHDVAGAVDLMQKAIEIDSKCQLAYETLGSLYMQTGRSLESIALLERGIALAQTEAEIAHLIGLKTTAEIQMKASEILGSDLPLFPISSSMN</sequence>
<evidence type="ECO:0000256" key="8">
    <source>
        <dbReference type="ARBA" id="ARBA00023136"/>
    </source>
</evidence>
<evidence type="ECO:0000313" key="14">
    <source>
        <dbReference type="Proteomes" id="UP000192247"/>
    </source>
</evidence>
<keyword evidence="13" id="KW-0675">Receptor</keyword>
<feature type="transmembrane region" description="Helical" evidence="12">
    <location>
        <begin position="34"/>
        <end position="52"/>
    </location>
</feature>
<reference evidence="13 14" key="1">
    <citation type="journal article" date="2017" name="Gigascience">
        <title>Draft genome of the honey bee ectoparasitic mite, Tropilaelaps mercedesae, is shaped by the parasitic life history.</title>
        <authorList>
            <person name="Dong X."/>
            <person name="Armstrong S.D."/>
            <person name="Xia D."/>
            <person name="Makepeace B.L."/>
            <person name="Darby A.C."/>
            <person name="Kadowaki T."/>
        </authorList>
    </citation>
    <scope>NUCLEOTIDE SEQUENCE [LARGE SCALE GENOMIC DNA]</scope>
    <source>
        <strain evidence="13">Wuxi-XJTLU</strain>
    </source>
</reference>
<dbReference type="Pfam" id="PF14559">
    <property type="entry name" value="TPR_19"/>
    <property type="match status" value="1"/>
</dbReference>
<dbReference type="Proteomes" id="UP000192247">
    <property type="component" value="Unassembled WGS sequence"/>
</dbReference>
<dbReference type="OrthoDB" id="66418at2759"/>
<dbReference type="PANTHER" id="PTHR46208">
    <property type="entry name" value="MITOCHONDRIAL IMPORT RECEPTOR SUBUNIT TOM70"/>
    <property type="match status" value="1"/>
</dbReference>
<dbReference type="GO" id="GO:0005741">
    <property type="term" value="C:mitochondrial outer membrane"/>
    <property type="evidence" value="ECO:0007669"/>
    <property type="project" value="UniProtKB-SubCell"/>
</dbReference>
<dbReference type="PROSITE" id="PS50005">
    <property type="entry name" value="TPR"/>
    <property type="match status" value="4"/>
</dbReference>
<evidence type="ECO:0000256" key="10">
    <source>
        <dbReference type="PROSITE-ProRule" id="PRU00339"/>
    </source>
</evidence>
<dbReference type="GO" id="GO:0030943">
    <property type="term" value="F:mitochondrion targeting sequence binding"/>
    <property type="evidence" value="ECO:0007669"/>
    <property type="project" value="TreeGrafter"/>
</dbReference>
<evidence type="ECO:0000256" key="1">
    <source>
        <dbReference type="ARBA" id="ARBA00004572"/>
    </source>
</evidence>
<feature type="repeat" description="TPR" evidence="10">
    <location>
        <begin position="97"/>
        <end position="130"/>
    </location>
</feature>
<feature type="region of interest" description="Disordered" evidence="11">
    <location>
        <begin position="61"/>
        <end position="95"/>
    </location>
</feature>
<dbReference type="Gene3D" id="1.25.40.10">
    <property type="entry name" value="Tetratricopeptide repeat domain"/>
    <property type="match status" value="2"/>
</dbReference>
<evidence type="ECO:0000256" key="4">
    <source>
        <dbReference type="ARBA" id="ARBA00022787"/>
    </source>
</evidence>
<dbReference type="Pfam" id="PF13414">
    <property type="entry name" value="TPR_11"/>
    <property type="match status" value="1"/>
</dbReference>
<evidence type="ECO:0000256" key="5">
    <source>
        <dbReference type="ARBA" id="ARBA00022803"/>
    </source>
</evidence>
<feature type="repeat" description="TPR" evidence="10">
    <location>
        <begin position="346"/>
        <end position="379"/>
    </location>
</feature>
<evidence type="ECO:0000256" key="7">
    <source>
        <dbReference type="ARBA" id="ARBA00023128"/>
    </source>
</evidence>
<evidence type="ECO:0000256" key="6">
    <source>
        <dbReference type="ARBA" id="ARBA00022989"/>
    </source>
</evidence>
<dbReference type="EMBL" id="MNPL01000685">
    <property type="protein sequence ID" value="OQR79791.1"/>
    <property type="molecule type" value="Genomic_DNA"/>
</dbReference>
<organism evidence="13 14">
    <name type="scientific">Tropilaelaps mercedesae</name>
    <dbReference type="NCBI Taxonomy" id="418985"/>
    <lineage>
        <taxon>Eukaryota</taxon>
        <taxon>Metazoa</taxon>
        <taxon>Ecdysozoa</taxon>
        <taxon>Arthropoda</taxon>
        <taxon>Chelicerata</taxon>
        <taxon>Arachnida</taxon>
        <taxon>Acari</taxon>
        <taxon>Parasitiformes</taxon>
        <taxon>Mesostigmata</taxon>
        <taxon>Gamasina</taxon>
        <taxon>Dermanyssoidea</taxon>
        <taxon>Laelapidae</taxon>
        <taxon>Tropilaelaps</taxon>
    </lineage>
</organism>
<dbReference type="InParanoid" id="A0A1V9Y257"/>
<evidence type="ECO:0000256" key="9">
    <source>
        <dbReference type="ARBA" id="ARBA00038030"/>
    </source>
</evidence>
<dbReference type="InterPro" id="IPR011990">
    <property type="entry name" value="TPR-like_helical_dom_sf"/>
</dbReference>
<comment type="subcellular location">
    <subcellularLocation>
        <location evidence="1">Mitochondrion outer membrane</location>
        <topology evidence="1">Single-pass membrane protein</topology>
    </subcellularLocation>
</comment>
<comment type="similarity">
    <text evidence="9">Belongs to the Tom70 family.</text>
</comment>
<evidence type="ECO:0000256" key="12">
    <source>
        <dbReference type="SAM" id="Phobius"/>
    </source>
</evidence>
<evidence type="ECO:0000256" key="11">
    <source>
        <dbReference type="SAM" id="MobiDB-lite"/>
    </source>
</evidence>
<protein>
    <submittedName>
        <fullName evidence="13">Mitochondrial import receptor subunit TOM70-like</fullName>
    </submittedName>
</protein>
<dbReference type="GO" id="GO:0045039">
    <property type="term" value="P:protein insertion into mitochondrial inner membrane"/>
    <property type="evidence" value="ECO:0007669"/>
    <property type="project" value="TreeGrafter"/>
</dbReference>
<keyword evidence="3" id="KW-0677">Repeat</keyword>
<gene>
    <name evidence="13" type="ORF">BIW11_05484</name>
</gene>
<dbReference type="SUPFAM" id="SSF48452">
    <property type="entry name" value="TPR-like"/>
    <property type="match status" value="2"/>
</dbReference>
<feature type="repeat" description="TPR" evidence="10">
    <location>
        <begin position="380"/>
        <end position="413"/>
    </location>
</feature>
<dbReference type="GO" id="GO:0008320">
    <property type="term" value="F:protein transmembrane transporter activity"/>
    <property type="evidence" value="ECO:0007669"/>
    <property type="project" value="TreeGrafter"/>
</dbReference>
<proteinExistence type="inferred from homology"/>
<evidence type="ECO:0000256" key="2">
    <source>
        <dbReference type="ARBA" id="ARBA00022692"/>
    </source>
</evidence>
<name>A0A1V9Y257_9ACAR</name>
<keyword evidence="14" id="KW-1185">Reference proteome</keyword>
<dbReference type="AlphaFoldDB" id="A0A1V9Y257"/>
<evidence type="ECO:0000256" key="3">
    <source>
        <dbReference type="ARBA" id="ARBA00022737"/>
    </source>
</evidence>
<keyword evidence="8 12" id="KW-0472">Membrane</keyword>
<keyword evidence="7" id="KW-0496">Mitochondrion</keyword>
<dbReference type="Pfam" id="PF13181">
    <property type="entry name" value="TPR_8"/>
    <property type="match status" value="2"/>
</dbReference>
<keyword evidence="5 10" id="KW-0802">TPR repeat</keyword>